<sequence length="191" mass="20893">MSNPVFIQQNINNASLSSIKAMPLKDSTSDATSTFELSRKIYERTYTTPLTTAQVLAALKPANFGMSGFMNMHRIRPTVFDGQQAPAQKKWSANRDASQVTVNRRTNSVGSGSLNYDNKLMSFTAYKDVNVVNDALRRTRAGGAVAPPKKAASPSQTYVPSPGTHPYMQPGYTGKIGSYFPTSRYNLQKIG</sequence>
<accession>A0A6C0L879</accession>
<feature type="region of interest" description="Disordered" evidence="1">
    <location>
        <begin position="142"/>
        <end position="162"/>
    </location>
</feature>
<protein>
    <submittedName>
        <fullName evidence="2">Uncharacterized protein</fullName>
    </submittedName>
</protein>
<feature type="compositionally biased region" description="Low complexity" evidence="1">
    <location>
        <begin position="142"/>
        <end position="155"/>
    </location>
</feature>
<proteinExistence type="predicted"/>
<reference evidence="2" key="1">
    <citation type="journal article" date="2020" name="Nature">
        <title>Giant virus diversity and host interactions through global metagenomics.</title>
        <authorList>
            <person name="Schulz F."/>
            <person name="Roux S."/>
            <person name="Paez-Espino D."/>
            <person name="Jungbluth S."/>
            <person name="Walsh D.A."/>
            <person name="Denef V.J."/>
            <person name="McMahon K.D."/>
            <person name="Konstantinidis K.T."/>
            <person name="Eloe-Fadrosh E.A."/>
            <person name="Kyrpides N.C."/>
            <person name="Woyke T."/>
        </authorList>
    </citation>
    <scope>NUCLEOTIDE SEQUENCE</scope>
    <source>
        <strain evidence="2">GVMAG-M-3300027759-42</strain>
    </source>
</reference>
<dbReference type="EMBL" id="MN740445">
    <property type="protein sequence ID" value="QHU26823.1"/>
    <property type="molecule type" value="Genomic_DNA"/>
</dbReference>
<dbReference type="AlphaFoldDB" id="A0A6C0L879"/>
<evidence type="ECO:0000313" key="2">
    <source>
        <dbReference type="EMBL" id="QHU26823.1"/>
    </source>
</evidence>
<name>A0A6C0L879_9ZZZZ</name>
<organism evidence="2">
    <name type="scientific">viral metagenome</name>
    <dbReference type="NCBI Taxonomy" id="1070528"/>
    <lineage>
        <taxon>unclassified sequences</taxon>
        <taxon>metagenomes</taxon>
        <taxon>organismal metagenomes</taxon>
    </lineage>
</organism>
<evidence type="ECO:0000256" key="1">
    <source>
        <dbReference type="SAM" id="MobiDB-lite"/>
    </source>
</evidence>